<protein>
    <recommendedName>
        <fullName evidence="1">Integrase catalytic domain-containing protein</fullName>
    </recommendedName>
</protein>
<dbReference type="Gene3D" id="3.30.420.10">
    <property type="entry name" value="Ribonuclease H-like superfamily/Ribonuclease H"/>
    <property type="match status" value="1"/>
</dbReference>
<gene>
    <name evidence="2" type="ORF">GSOID_T00010106001</name>
</gene>
<evidence type="ECO:0000259" key="1">
    <source>
        <dbReference type="PROSITE" id="PS50994"/>
    </source>
</evidence>
<dbReference type="AlphaFoldDB" id="E4XZE2"/>
<dbReference type="InterPro" id="IPR036397">
    <property type="entry name" value="RNaseH_sf"/>
</dbReference>
<accession>E4XZE2</accession>
<dbReference type="InterPro" id="IPR012337">
    <property type="entry name" value="RNaseH-like_sf"/>
</dbReference>
<dbReference type="EMBL" id="FN653401">
    <property type="protein sequence ID" value="CBY15004.1"/>
    <property type="molecule type" value="Genomic_DNA"/>
</dbReference>
<feature type="domain" description="Integrase catalytic" evidence="1">
    <location>
        <begin position="39"/>
        <end position="182"/>
    </location>
</feature>
<dbReference type="InParanoid" id="E4XZE2"/>
<keyword evidence="3" id="KW-1185">Reference proteome</keyword>
<dbReference type="PANTHER" id="PTHR46585">
    <property type="entry name" value="INTEGRASE CORE DOMAIN CONTAINING PROTEIN"/>
    <property type="match status" value="1"/>
</dbReference>
<dbReference type="SUPFAM" id="SSF53098">
    <property type="entry name" value="Ribonuclease H-like"/>
    <property type="match status" value="1"/>
</dbReference>
<proteinExistence type="predicted"/>
<dbReference type="InterPro" id="IPR001584">
    <property type="entry name" value="Integrase_cat-core"/>
</dbReference>
<sequence>MQRLFYNLDEPSAYSRLDFDEFKKRNEIISRRKQIVKRYQTNPIISSGLFTSLYADTIEAYKNDDGVNEGFKYILVLIDGLSRQLRVFPLVRKNSLETSRALNFMFMRMDLPGHTLFCTDRGVEFEGETDKVLDYWGMTHVKMLGQHKSAPAERVIRTLEDRLELYFASHKNVRRWYDCLSK</sequence>
<dbReference type="OrthoDB" id="6408700at2759"/>
<evidence type="ECO:0000313" key="2">
    <source>
        <dbReference type="EMBL" id="CBY15004.1"/>
    </source>
</evidence>
<dbReference type="GO" id="GO:0015074">
    <property type="term" value="P:DNA integration"/>
    <property type="evidence" value="ECO:0007669"/>
    <property type="project" value="InterPro"/>
</dbReference>
<dbReference type="Proteomes" id="UP000001307">
    <property type="component" value="Unassembled WGS sequence"/>
</dbReference>
<dbReference type="PROSITE" id="PS50994">
    <property type="entry name" value="INTEGRASE"/>
    <property type="match status" value="1"/>
</dbReference>
<organism evidence="2">
    <name type="scientific">Oikopleura dioica</name>
    <name type="common">Tunicate</name>
    <dbReference type="NCBI Taxonomy" id="34765"/>
    <lineage>
        <taxon>Eukaryota</taxon>
        <taxon>Metazoa</taxon>
        <taxon>Chordata</taxon>
        <taxon>Tunicata</taxon>
        <taxon>Appendicularia</taxon>
        <taxon>Copelata</taxon>
        <taxon>Oikopleuridae</taxon>
        <taxon>Oikopleura</taxon>
    </lineage>
</organism>
<reference evidence="2" key="1">
    <citation type="journal article" date="2010" name="Science">
        <title>Plasticity of animal genome architecture unmasked by rapid evolution of a pelagic tunicate.</title>
        <authorList>
            <person name="Denoeud F."/>
            <person name="Henriet S."/>
            <person name="Mungpakdee S."/>
            <person name="Aury J.M."/>
            <person name="Da Silva C."/>
            <person name="Brinkmann H."/>
            <person name="Mikhaleva J."/>
            <person name="Olsen L.C."/>
            <person name="Jubin C."/>
            <person name="Canestro C."/>
            <person name="Bouquet J.M."/>
            <person name="Danks G."/>
            <person name="Poulain J."/>
            <person name="Campsteijn C."/>
            <person name="Adamski M."/>
            <person name="Cross I."/>
            <person name="Yadetie F."/>
            <person name="Muffato M."/>
            <person name="Louis A."/>
            <person name="Butcher S."/>
            <person name="Tsagkogeorga G."/>
            <person name="Konrad A."/>
            <person name="Singh S."/>
            <person name="Jensen M.F."/>
            <person name="Cong E.H."/>
            <person name="Eikeseth-Otteraa H."/>
            <person name="Noel B."/>
            <person name="Anthouard V."/>
            <person name="Porcel B.M."/>
            <person name="Kachouri-Lafond R."/>
            <person name="Nishino A."/>
            <person name="Ugolini M."/>
            <person name="Chourrout P."/>
            <person name="Nishida H."/>
            <person name="Aasland R."/>
            <person name="Huzurbazar S."/>
            <person name="Westhof E."/>
            <person name="Delsuc F."/>
            <person name="Lehrach H."/>
            <person name="Reinhardt R."/>
            <person name="Weissenbach J."/>
            <person name="Roy S.W."/>
            <person name="Artiguenave F."/>
            <person name="Postlethwait J.H."/>
            <person name="Manak J.R."/>
            <person name="Thompson E.M."/>
            <person name="Jaillon O."/>
            <person name="Du Pasquier L."/>
            <person name="Boudinot P."/>
            <person name="Liberles D.A."/>
            <person name="Volff J.N."/>
            <person name="Philippe H."/>
            <person name="Lenhard B."/>
            <person name="Roest Crollius H."/>
            <person name="Wincker P."/>
            <person name="Chourrout D."/>
        </authorList>
    </citation>
    <scope>NUCLEOTIDE SEQUENCE [LARGE SCALE GENOMIC DNA]</scope>
</reference>
<dbReference type="GO" id="GO:0003676">
    <property type="term" value="F:nucleic acid binding"/>
    <property type="evidence" value="ECO:0007669"/>
    <property type="project" value="InterPro"/>
</dbReference>
<name>E4XZE2_OIKDI</name>
<dbReference type="PANTHER" id="PTHR46585:SF1">
    <property type="entry name" value="CHROMO DOMAIN-CONTAINING PROTEIN"/>
    <property type="match status" value="1"/>
</dbReference>
<feature type="non-terminal residue" evidence="2">
    <location>
        <position position="182"/>
    </location>
</feature>
<evidence type="ECO:0000313" key="3">
    <source>
        <dbReference type="Proteomes" id="UP000001307"/>
    </source>
</evidence>